<dbReference type="InterPro" id="IPR002052">
    <property type="entry name" value="DNA_methylase_N6_adenine_CS"/>
</dbReference>
<comment type="similarity">
    <text evidence="1">Belongs to the N(4)/N(6)-methyltransferase family.</text>
</comment>
<accession>A0A423NJ91</accession>
<dbReference type="PANTHER" id="PTHR42933:SF1">
    <property type="entry name" value="SITE-SPECIFIC DNA-METHYLTRANSFERASE (ADENINE-SPECIFIC)"/>
    <property type="match status" value="1"/>
</dbReference>
<feature type="coiled-coil region" evidence="8">
    <location>
        <begin position="509"/>
        <end position="536"/>
    </location>
</feature>
<comment type="catalytic activity">
    <reaction evidence="7">
        <text>a 2'-deoxyadenosine in DNA + S-adenosyl-L-methionine = an N(6)-methyl-2'-deoxyadenosine in DNA + S-adenosyl-L-homocysteine + H(+)</text>
        <dbReference type="Rhea" id="RHEA:15197"/>
        <dbReference type="Rhea" id="RHEA-COMP:12418"/>
        <dbReference type="Rhea" id="RHEA-COMP:12419"/>
        <dbReference type="ChEBI" id="CHEBI:15378"/>
        <dbReference type="ChEBI" id="CHEBI:57856"/>
        <dbReference type="ChEBI" id="CHEBI:59789"/>
        <dbReference type="ChEBI" id="CHEBI:90615"/>
        <dbReference type="ChEBI" id="CHEBI:90616"/>
        <dbReference type="EC" id="2.1.1.72"/>
    </reaction>
</comment>
<dbReference type="PRINTS" id="PR00507">
    <property type="entry name" value="N12N6MTFRASE"/>
</dbReference>
<dbReference type="GO" id="GO:0009007">
    <property type="term" value="F:site-specific DNA-methyltransferase (adenine-specific) activity"/>
    <property type="evidence" value="ECO:0007669"/>
    <property type="project" value="UniProtKB-EC"/>
</dbReference>
<evidence type="ECO:0000256" key="2">
    <source>
        <dbReference type="ARBA" id="ARBA00011900"/>
    </source>
</evidence>
<dbReference type="PROSITE" id="PS00092">
    <property type="entry name" value="N6_MTASE"/>
    <property type="match status" value="1"/>
</dbReference>
<dbReference type="Gene3D" id="1.20.1260.30">
    <property type="match status" value="1"/>
</dbReference>
<evidence type="ECO:0000256" key="5">
    <source>
        <dbReference type="ARBA" id="ARBA00022691"/>
    </source>
</evidence>
<feature type="domain" description="DNA methylase adenine-specific" evidence="9">
    <location>
        <begin position="178"/>
        <end position="505"/>
    </location>
</feature>
<gene>
    <name evidence="11" type="ORF">BK674_20480</name>
</gene>
<reference evidence="11 12" key="1">
    <citation type="submission" date="2016-10" db="EMBL/GenBank/DDBJ databases">
        <title>Comparative genome analysis of multiple Pseudomonas spp. focuses on biocontrol and plant growth promoting traits.</title>
        <authorList>
            <person name="Tao X.-Y."/>
            <person name="Taylor C.G."/>
        </authorList>
    </citation>
    <scope>NUCLEOTIDE SEQUENCE [LARGE SCALE GENOMIC DNA]</scope>
    <source>
        <strain evidence="11 12">36B3</strain>
    </source>
</reference>
<keyword evidence="5" id="KW-0949">S-adenosyl-L-methionine</keyword>
<dbReference type="PANTHER" id="PTHR42933">
    <property type="entry name" value="SLR6095 PROTEIN"/>
    <property type="match status" value="1"/>
</dbReference>
<proteinExistence type="inferred from homology"/>
<evidence type="ECO:0000256" key="1">
    <source>
        <dbReference type="ARBA" id="ARBA00006594"/>
    </source>
</evidence>
<keyword evidence="4" id="KW-0808">Transferase</keyword>
<keyword evidence="6" id="KW-0680">Restriction system</keyword>
<dbReference type="Proteomes" id="UP000284207">
    <property type="component" value="Unassembled WGS sequence"/>
</dbReference>
<evidence type="ECO:0000313" key="11">
    <source>
        <dbReference type="EMBL" id="RON98297.1"/>
    </source>
</evidence>
<dbReference type="EC" id="2.1.1.72" evidence="2"/>
<evidence type="ECO:0000313" key="12">
    <source>
        <dbReference type="Proteomes" id="UP000284207"/>
    </source>
</evidence>
<dbReference type="NCBIfam" id="TIGR00497">
    <property type="entry name" value="hsdM"/>
    <property type="match status" value="1"/>
</dbReference>
<dbReference type="AlphaFoldDB" id="A0A423NJ91"/>
<evidence type="ECO:0000256" key="7">
    <source>
        <dbReference type="ARBA" id="ARBA00047942"/>
    </source>
</evidence>
<organism evidence="11 12">
    <name type="scientific">Pseudomonas moraviensis</name>
    <dbReference type="NCBI Taxonomy" id="321662"/>
    <lineage>
        <taxon>Bacteria</taxon>
        <taxon>Pseudomonadati</taxon>
        <taxon>Pseudomonadota</taxon>
        <taxon>Gammaproteobacteria</taxon>
        <taxon>Pseudomonadales</taxon>
        <taxon>Pseudomonadaceae</taxon>
        <taxon>Pseudomonas</taxon>
    </lineage>
</organism>
<dbReference type="Pfam" id="PF02384">
    <property type="entry name" value="N6_Mtase"/>
    <property type="match status" value="1"/>
</dbReference>
<evidence type="ECO:0000256" key="3">
    <source>
        <dbReference type="ARBA" id="ARBA00022603"/>
    </source>
</evidence>
<dbReference type="InterPro" id="IPR038333">
    <property type="entry name" value="T1MK-like_N_sf"/>
</dbReference>
<dbReference type="InterPro" id="IPR004546">
    <property type="entry name" value="Restrct_endonuc_T1M"/>
</dbReference>
<feature type="domain" description="N6 adenine-specific DNA methyltransferase N-terminal" evidence="10">
    <location>
        <begin position="9"/>
        <end position="168"/>
    </location>
</feature>
<sequence length="542" mass="61998">MTKEEWNQLGKTLWDIANQLRGAMNADDFRDYMLSFLFLRYLSDNYEMAAKKELGKDYPTPEKDDKRAPLAIWYEQNAEDIEDFEKQMRLKVHYVIEPQHLWSSVAEMARTHDHDLLDTLWKGFKYIEEKSFESVFQGLFSEINLHSEKLGKKPADRNAKLCTIIQKIAEGISKFSTDTDILGDAYEYLIGEFAAGSGKKAGEFYTPQQISTILSEIVTLDSQEPANGKKTKLSKVLDFACGSGSLLLNVRKQLRKEAGTIGKIYGQEKNITTYNLARMNMLLHGVKDTEFEIHHGDSLLNDWNILNEMNPAKKLQFDAVVANPPFSYRWELNEALGEDFRFKNYGLAPKSAADFAFLLHGFHFLSDSGVMAIILPHGVLFRGGAEERIRTKLLKDGHIDTVIGLPANLFFSTTIPVCILVLKKCKKPDDVLFINASEHFEKGKRQNRLRDGKHGEPNDIQKIVDTYQYRKEEARYSRRVSMEEIEKNDFNLNISRYVSTATSEEEIDLQVVSAELKEIEKRAAKATEAHNNFLKELELPPI</sequence>
<comment type="caution">
    <text evidence="11">The sequence shown here is derived from an EMBL/GenBank/DDBJ whole genome shotgun (WGS) entry which is preliminary data.</text>
</comment>
<evidence type="ECO:0000256" key="8">
    <source>
        <dbReference type="SAM" id="Coils"/>
    </source>
</evidence>
<name>A0A423NJ91_9PSED</name>
<dbReference type="InterPro" id="IPR022749">
    <property type="entry name" value="D12N6_MeTrfase_N"/>
</dbReference>
<protein>
    <recommendedName>
        <fullName evidence="2">site-specific DNA-methyltransferase (adenine-specific)</fullName>
        <ecNumber evidence="2">2.1.1.72</ecNumber>
    </recommendedName>
</protein>
<evidence type="ECO:0000259" key="10">
    <source>
        <dbReference type="Pfam" id="PF12161"/>
    </source>
</evidence>
<dbReference type="Pfam" id="PF12161">
    <property type="entry name" value="HsdM_N"/>
    <property type="match status" value="1"/>
</dbReference>
<dbReference type="GO" id="GO:0003677">
    <property type="term" value="F:DNA binding"/>
    <property type="evidence" value="ECO:0007669"/>
    <property type="project" value="InterPro"/>
</dbReference>
<evidence type="ECO:0000256" key="4">
    <source>
        <dbReference type="ARBA" id="ARBA00022679"/>
    </source>
</evidence>
<dbReference type="InterPro" id="IPR051537">
    <property type="entry name" value="DNA_Adenine_Mtase"/>
</dbReference>
<dbReference type="GO" id="GO:0009307">
    <property type="term" value="P:DNA restriction-modification system"/>
    <property type="evidence" value="ECO:0007669"/>
    <property type="project" value="UniProtKB-KW"/>
</dbReference>
<dbReference type="Gene3D" id="3.40.50.150">
    <property type="entry name" value="Vaccinia Virus protein VP39"/>
    <property type="match status" value="1"/>
</dbReference>
<dbReference type="GO" id="GO:0008170">
    <property type="term" value="F:N-methyltransferase activity"/>
    <property type="evidence" value="ECO:0007669"/>
    <property type="project" value="InterPro"/>
</dbReference>
<dbReference type="SUPFAM" id="SSF53335">
    <property type="entry name" value="S-adenosyl-L-methionine-dependent methyltransferases"/>
    <property type="match status" value="1"/>
</dbReference>
<keyword evidence="8" id="KW-0175">Coiled coil</keyword>
<dbReference type="InterPro" id="IPR029063">
    <property type="entry name" value="SAM-dependent_MTases_sf"/>
</dbReference>
<dbReference type="GO" id="GO:0032259">
    <property type="term" value="P:methylation"/>
    <property type="evidence" value="ECO:0007669"/>
    <property type="project" value="UniProtKB-KW"/>
</dbReference>
<dbReference type="RefSeq" id="WP_123419719.1">
    <property type="nucleotide sequence ID" value="NZ_MOCA01000007.1"/>
</dbReference>
<evidence type="ECO:0000259" key="9">
    <source>
        <dbReference type="Pfam" id="PF02384"/>
    </source>
</evidence>
<keyword evidence="3" id="KW-0489">Methyltransferase</keyword>
<evidence type="ECO:0000256" key="6">
    <source>
        <dbReference type="ARBA" id="ARBA00022747"/>
    </source>
</evidence>
<dbReference type="EMBL" id="MOCA01000007">
    <property type="protein sequence ID" value="RON98297.1"/>
    <property type="molecule type" value="Genomic_DNA"/>
</dbReference>
<dbReference type="InterPro" id="IPR003356">
    <property type="entry name" value="DNA_methylase_A-5"/>
</dbReference>